<keyword evidence="1" id="KW-0808">Transferase</keyword>
<dbReference type="EMBL" id="VBWP01000007">
    <property type="protein sequence ID" value="TLG72698.1"/>
    <property type="molecule type" value="Genomic_DNA"/>
</dbReference>
<keyword evidence="2" id="KW-1185">Reference proteome</keyword>
<dbReference type="GO" id="GO:0016740">
    <property type="term" value="F:transferase activity"/>
    <property type="evidence" value="ECO:0007669"/>
    <property type="project" value="UniProtKB-KW"/>
</dbReference>
<dbReference type="Gene3D" id="3.40.630.30">
    <property type="match status" value="1"/>
</dbReference>
<dbReference type="AlphaFoldDB" id="A0A5R8QBJ1"/>
<organism evidence="1 2">
    <name type="scientific">Culicoidibacter larvae</name>
    <dbReference type="NCBI Taxonomy" id="2579976"/>
    <lineage>
        <taxon>Bacteria</taxon>
        <taxon>Bacillati</taxon>
        <taxon>Bacillota</taxon>
        <taxon>Culicoidibacteria</taxon>
        <taxon>Culicoidibacterales</taxon>
        <taxon>Culicoidibacteraceae</taxon>
        <taxon>Culicoidibacter</taxon>
    </lineage>
</organism>
<dbReference type="InParanoid" id="A0A5R8QBJ1"/>
<evidence type="ECO:0000313" key="2">
    <source>
        <dbReference type="Proteomes" id="UP000306912"/>
    </source>
</evidence>
<name>A0A5R8QBJ1_9FIRM</name>
<evidence type="ECO:0000313" key="1">
    <source>
        <dbReference type="EMBL" id="TLG72698.1"/>
    </source>
</evidence>
<gene>
    <name evidence="1" type="ORF">FEZ08_08275</name>
</gene>
<protein>
    <submittedName>
        <fullName evidence="1">GNAT family N-acetyltransferase</fullName>
    </submittedName>
</protein>
<reference evidence="1 2" key="1">
    <citation type="submission" date="2019-05" db="EMBL/GenBank/DDBJ databases">
        <title>Culicoidintestinum kansasii gen. nov., sp. nov. from the gastrointestinal tract of the biting midge, Culicoides sonorensis.</title>
        <authorList>
            <person name="Neupane S."/>
            <person name="Ghosh A."/>
            <person name="Gunther S."/>
            <person name="Martin K."/>
            <person name="Zurek L."/>
        </authorList>
    </citation>
    <scope>NUCLEOTIDE SEQUENCE [LARGE SCALE GENOMIC DNA]</scope>
    <source>
        <strain evidence="1 2">CS-1</strain>
    </source>
</reference>
<dbReference type="SUPFAM" id="SSF55729">
    <property type="entry name" value="Acyl-CoA N-acyltransferases (Nat)"/>
    <property type="match status" value="1"/>
</dbReference>
<dbReference type="InterPro" id="IPR016181">
    <property type="entry name" value="Acyl_CoA_acyltransferase"/>
</dbReference>
<dbReference type="RefSeq" id="WP_138191291.1">
    <property type="nucleotide sequence ID" value="NZ_VBWP01000007.1"/>
</dbReference>
<comment type="caution">
    <text evidence="1">The sequence shown here is derived from an EMBL/GenBank/DDBJ whole genome shotgun (WGS) entry which is preliminary data.</text>
</comment>
<proteinExistence type="predicted"/>
<sequence>MEELRVESTADFQRLQIIDVEQLYILDKNLKFEYEKKQILKSEWEESIKSNLDNGAKIVIIKKNSQIIMYFIFMEDTEYNNVYIKNLNIDENYQSNLFLMKKLSLLLVEIFINSRLPYLRFSVHKGNEYSINMYRKFKFKELLNIENNNFVTFEVTREDLIKNKLVRV</sequence>
<dbReference type="Proteomes" id="UP000306912">
    <property type="component" value="Unassembled WGS sequence"/>
</dbReference>
<accession>A0A5R8QBJ1</accession>